<accession>A0AAV7CXR6</accession>
<comment type="caution">
    <text evidence="1">The sequence shown here is derived from an EMBL/GenBank/DDBJ whole genome shotgun (WGS) entry which is preliminary data.</text>
</comment>
<name>A0AAV7CXR6_ENGPU</name>
<reference evidence="1" key="1">
    <citation type="thesis" date="2020" institute="ProQuest LLC" country="789 East Eisenhower Parkway, Ann Arbor, MI, USA">
        <title>Comparative Genomics and Chromosome Evolution.</title>
        <authorList>
            <person name="Mudd A.B."/>
        </authorList>
    </citation>
    <scope>NUCLEOTIDE SEQUENCE</scope>
    <source>
        <strain evidence="1">237g6f4</strain>
        <tissue evidence="1">Blood</tissue>
    </source>
</reference>
<gene>
    <name evidence="1" type="ORF">GDO81_006568</name>
</gene>
<evidence type="ECO:0000313" key="2">
    <source>
        <dbReference type="Proteomes" id="UP000824782"/>
    </source>
</evidence>
<evidence type="ECO:0000313" key="1">
    <source>
        <dbReference type="EMBL" id="KAG8589932.1"/>
    </source>
</evidence>
<dbReference type="Proteomes" id="UP000824782">
    <property type="component" value="Unassembled WGS sequence"/>
</dbReference>
<dbReference type="EMBL" id="WNYA01000002">
    <property type="protein sequence ID" value="KAG8589932.1"/>
    <property type="molecule type" value="Genomic_DNA"/>
</dbReference>
<dbReference type="AlphaFoldDB" id="A0AAV7CXR6"/>
<sequence length="98" mass="10456">MFAGLFMLKINAKLIFYTSTSAVNCVLTHHPPGRSLQLVLRSGQKRLLGATVCINLATAAYVLGEDCYFTPKTDKRHGGDVEAVYASEFATAAGSDSG</sequence>
<keyword evidence="2" id="KW-1185">Reference proteome</keyword>
<protein>
    <submittedName>
        <fullName evidence="1">Uncharacterized protein</fullName>
    </submittedName>
</protein>
<organism evidence="1 2">
    <name type="scientific">Engystomops pustulosus</name>
    <name type="common">Tungara frog</name>
    <name type="synonym">Physalaemus pustulosus</name>
    <dbReference type="NCBI Taxonomy" id="76066"/>
    <lineage>
        <taxon>Eukaryota</taxon>
        <taxon>Metazoa</taxon>
        <taxon>Chordata</taxon>
        <taxon>Craniata</taxon>
        <taxon>Vertebrata</taxon>
        <taxon>Euteleostomi</taxon>
        <taxon>Amphibia</taxon>
        <taxon>Batrachia</taxon>
        <taxon>Anura</taxon>
        <taxon>Neobatrachia</taxon>
        <taxon>Hyloidea</taxon>
        <taxon>Leptodactylidae</taxon>
        <taxon>Leiuperinae</taxon>
        <taxon>Engystomops</taxon>
    </lineage>
</organism>
<proteinExistence type="predicted"/>